<name>A0A1A8DJP8_NOTKA</name>
<reference evidence="2" key="1">
    <citation type="submission" date="2016-05" db="EMBL/GenBank/DDBJ databases">
        <authorList>
            <person name="Lavstsen T."/>
            <person name="Jespersen J.S."/>
        </authorList>
    </citation>
    <scope>NUCLEOTIDE SEQUENCE</scope>
    <source>
        <tissue evidence="2">Brain</tissue>
    </source>
</reference>
<accession>A0A1A8DJP8</accession>
<evidence type="ECO:0000256" key="1">
    <source>
        <dbReference type="SAM" id="MobiDB-lite"/>
    </source>
</evidence>
<proteinExistence type="predicted"/>
<dbReference type="EMBL" id="HAEA01005787">
    <property type="protein sequence ID" value="SBQ34267.1"/>
    <property type="molecule type" value="Transcribed_RNA"/>
</dbReference>
<organism evidence="2">
    <name type="scientific">Nothobranchius kadleci</name>
    <name type="common">African annual killifish</name>
    <dbReference type="NCBI Taxonomy" id="1051664"/>
    <lineage>
        <taxon>Eukaryota</taxon>
        <taxon>Metazoa</taxon>
        <taxon>Chordata</taxon>
        <taxon>Craniata</taxon>
        <taxon>Vertebrata</taxon>
        <taxon>Euteleostomi</taxon>
        <taxon>Actinopterygii</taxon>
        <taxon>Neopterygii</taxon>
        <taxon>Teleostei</taxon>
        <taxon>Neoteleostei</taxon>
        <taxon>Acanthomorphata</taxon>
        <taxon>Ovalentaria</taxon>
        <taxon>Atherinomorphae</taxon>
        <taxon>Cyprinodontiformes</taxon>
        <taxon>Nothobranchiidae</taxon>
        <taxon>Nothobranchius</taxon>
    </lineage>
</organism>
<reference evidence="2" key="2">
    <citation type="submission" date="2016-06" db="EMBL/GenBank/DDBJ databases">
        <title>The genome of a short-lived fish provides insights into sex chromosome evolution and the genetic control of aging.</title>
        <authorList>
            <person name="Reichwald K."/>
            <person name="Felder M."/>
            <person name="Petzold A."/>
            <person name="Koch P."/>
            <person name="Groth M."/>
            <person name="Platzer M."/>
        </authorList>
    </citation>
    <scope>NUCLEOTIDE SEQUENCE</scope>
    <source>
        <tissue evidence="2">Brain</tissue>
    </source>
</reference>
<feature type="region of interest" description="Disordered" evidence="1">
    <location>
        <begin position="1"/>
        <end position="57"/>
    </location>
</feature>
<feature type="non-terminal residue" evidence="2">
    <location>
        <position position="1"/>
    </location>
</feature>
<feature type="compositionally biased region" description="Polar residues" evidence="1">
    <location>
        <begin position="42"/>
        <end position="57"/>
    </location>
</feature>
<feature type="compositionally biased region" description="Low complexity" evidence="1">
    <location>
        <begin position="27"/>
        <end position="41"/>
    </location>
</feature>
<protein>
    <submittedName>
        <fullName evidence="2">Uncharacterized protein</fullName>
    </submittedName>
</protein>
<dbReference type="AlphaFoldDB" id="A0A1A8DJP8"/>
<sequence length="72" mass="7428">CCCFLPFSPSPSHSSSPTPPPSRFITRARATPSSSSGATSPDQQSAFTPGIIKQSNSGGHRLNLVISLAVTV</sequence>
<gene>
    <name evidence="2" type="primary">Nfu_g_1_012541</name>
</gene>
<feature type="compositionally biased region" description="Low complexity" evidence="1">
    <location>
        <begin position="1"/>
        <end position="16"/>
    </location>
</feature>
<evidence type="ECO:0000313" key="2">
    <source>
        <dbReference type="EMBL" id="SBQ34267.1"/>
    </source>
</evidence>